<evidence type="ECO:0000313" key="2">
    <source>
        <dbReference type="EMBL" id="SBT32014.1"/>
    </source>
</evidence>
<dbReference type="Proteomes" id="UP000078550">
    <property type="component" value="Unassembled WGS sequence"/>
</dbReference>
<evidence type="ECO:0000313" key="3">
    <source>
        <dbReference type="Proteomes" id="UP000078550"/>
    </source>
</evidence>
<feature type="compositionally biased region" description="Polar residues" evidence="1">
    <location>
        <begin position="1"/>
        <end position="10"/>
    </location>
</feature>
<feature type="compositionally biased region" description="Basic and acidic residues" evidence="1">
    <location>
        <begin position="13"/>
        <end position="30"/>
    </location>
</feature>
<organism evidence="2 3">
    <name type="scientific">Plasmodium ovale wallikeri</name>
    <dbReference type="NCBI Taxonomy" id="864142"/>
    <lineage>
        <taxon>Eukaryota</taxon>
        <taxon>Sar</taxon>
        <taxon>Alveolata</taxon>
        <taxon>Apicomplexa</taxon>
        <taxon>Aconoidasida</taxon>
        <taxon>Haemosporida</taxon>
        <taxon>Plasmodiidae</taxon>
        <taxon>Plasmodium</taxon>
        <taxon>Plasmodium (Plasmodium)</taxon>
    </lineage>
</organism>
<evidence type="ECO:0000256" key="1">
    <source>
        <dbReference type="SAM" id="MobiDB-lite"/>
    </source>
</evidence>
<dbReference type="InterPro" id="IPR007304">
    <property type="entry name" value="TAP46-like"/>
</dbReference>
<feature type="region of interest" description="Disordered" evidence="1">
    <location>
        <begin position="478"/>
        <end position="540"/>
    </location>
</feature>
<dbReference type="GO" id="GO:0005829">
    <property type="term" value="C:cytosol"/>
    <property type="evidence" value="ECO:0007669"/>
    <property type="project" value="TreeGrafter"/>
</dbReference>
<dbReference type="GO" id="GO:0035303">
    <property type="term" value="P:regulation of dephosphorylation"/>
    <property type="evidence" value="ECO:0007669"/>
    <property type="project" value="TreeGrafter"/>
</dbReference>
<dbReference type="InterPro" id="IPR038511">
    <property type="entry name" value="TAP42/TAP46-like_sf"/>
</dbReference>
<feature type="compositionally biased region" description="Basic and acidic residues" evidence="1">
    <location>
        <begin position="54"/>
        <end position="67"/>
    </location>
</feature>
<dbReference type="AlphaFoldDB" id="A0A1A8YKX5"/>
<dbReference type="Pfam" id="PF04177">
    <property type="entry name" value="TAP42"/>
    <property type="match status" value="1"/>
</dbReference>
<protein>
    <submittedName>
        <fullName evidence="2">Type 2A phosphatase-associated protein 42, putative (TAP42)</fullName>
    </submittedName>
</protein>
<dbReference type="GO" id="GO:0009966">
    <property type="term" value="P:regulation of signal transduction"/>
    <property type="evidence" value="ECO:0007669"/>
    <property type="project" value="InterPro"/>
</dbReference>
<reference evidence="3" key="1">
    <citation type="submission" date="2016-05" db="EMBL/GenBank/DDBJ databases">
        <authorList>
            <person name="Naeem Raeece"/>
        </authorList>
    </citation>
    <scope>NUCLEOTIDE SEQUENCE [LARGE SCALE GENOMIC DNA]</scope>
</reference>
<accession>A0A1A8YKX5</accession>
<proteinExistence type="predicted"/>
<dbReference type="EMBL" id="FLRE01000028">
    <property type="protein sequence ID" value="SBT32014.1"/>
    <property type="molecule type" value="Genomic_DNA"/>
</dbReference>
<gene>
    <name evidence="2" type="ORF">POVWA2_007230</name>
</gene>
<name>A0A1A8YKX5_PLAOA</name>
<sequence>MRQANFNSHSQLRKFERMRKVEKQREKRPINEGNIRTGGKNTRGRRLFNTGKHIQREKAHSKGESMFKRRKSVQKKVEGIHERGLKHTPEGAKKGQKEFQKTCTCIHPQRIRRDNRVGKKGEKKKKKKLTVTALVQQEGGGRENPQRSSMETGVVTSLYDYLYILFDDYVVNNSKDVHSYRSIFHKKEFVEFIKYHSNIKVPPKHVISNKDEIIDELIYAFKNFGKYINGCDMFSNNEEVDDINTKCLKYLLIPYILGVLSYETVNIDLRYDRLKESKLYFNEFLRIINTYKITHMDDYLFDEEECNSTYAMNRRNVKVKRAKDEKKYEEIYHEIVKANCKKCTNHNADHLDDVSDENNREMYLSLIKCKCIQTLNMVDLIDTELRVLEMRNTERKREQVLKNDSRNDVNNMNAHAGDKNGIVRKPWLFTIKKNMQISDISQIRNYYKDLVFKPSHNLPTISLEECAEIEMQFAVKGNERGSGRSNGKGGDQFDIQDEGEEDYYKKHTQEEREKEMRDREWDDWKDMHQKGIGNKNRNIA</sequence>
<feature type="region of interest" description="Disordered" evidence="1">
    <location>
        <begin position="1"/>
        <end position="79"/>
    </location>
</feature>
<dbReference type="PANTHER" id="PTHR10933:SF9">
    <property type="entry name" value="IMMUNOGLOBULIN-BINDING PROTEIN 1"/>
    <property type="match status" value="1"/>
</dbReference>
<dbReference type="PANTHER" id="PTHR10933">
    <property type="entry name" value="IMMUNOGLOBULIN-BINDING PROTEIN 1"/>
    <property type="match status" value="1"/>
</dbReference>
<dbReference type="GO" id="GO:0051721">
    <property type="term" value="F:protein phosphatase 2A binding"/>
    <property type="evidence" value="ECO:0007669"/>
    <property type="project" value="TreeGrafter"/>
</dbReference>
<dbReference type="Gene3D" id="1.25.40.540">
    <property type="entry name" value="TAP42-like family"/>
    <property type="match status" value="1"/>
</dbReference>
<feature type="compositionally biased region" description="Basic and acidic residues" evidence="1">
    <location>
        <begin position="502"/>
        <end position="529"/>
    </location>
</feature>